<name>A0ABR7TQI7_9BACT</name>
<protein>
    <submittedName>
        <fullName evidence="2">Uncharacterized protein</fullName>
    </submittedName>
</protein>
<comment type="caution">
    <text evidence="2">The sequence shown here is derived from an EMBL/GenBank/DDBJ whole genome shotgun (WGS) entry which is preliminary data.</text>
</comment>
<feature type="signal peptide" evidence="1">
    <location>
        <begin position="1"/>
        <end position="21"/>
    </location>
</feature>
<dbReference type="EMBL" id="JACVFC010000003">
    <property type="protein sequence ID" value="MBC9932738.1"/>
    <property type="molecule type" value="Genomic_DNA"/>
</dbReference>
<organism evidence="2 3">
    <name type="scientific">Chitinophaga qingshengii</name>
    <dbReference type="NCBI Taxonomy" id="1569794"/>
    <lineage>
        <taxon>Bacteria</taxon>
        <taxon>Pseudomonadati</taxon>
        <taxon>Bacteroidota</taxon>
        <taxon>Chitinophagia</taxon>
        <taxon>Chitinophagales</taxon>
        <taxon>Chitinophagaceae</taxon>
        <taxon>Chitinophaga</taxon>
    </lineage>
</organism>
<dbReference type="Proteomes" id="UP000659124">
    <property type="component" value="Unassembled WGS sequence"/>
</dbReference>
<accession>A0ABR7TQI7</accession>
<feature type="chain" id="PRO_5045125024" evidence="1">
    <location>
        <begin position="22"/>
        <end position="467"/>
    </location>
</feature>
<evidence type="ECO:0000256" key="1">
    <source>
        <dbReference type="SAM" id="SignalP"/>
    </source>
</evidence>
<dbReference type="RefSeq" id="WP_188089876.1">
    <property type="nucleotide sequence ID" value="NZ_JACVFC010000003.1"/>
</dbReference>
<evidence type="ECO:0000313" key="2">
    <source>
        <dbReference type="EMBL" id="MBC9932738.1"/>
    </source>
</evidence>
<reference evidence="2 3" key="1">
    <citation type="submission" date="2020-09" db="EMBL/GenBank/DDBJ databases">
        <title>Genome sequences of type strains of Chitinophaga qingshengii and Chitinophaga varians.</title>
        <authorList>
            <person name="Kittiwongwattana C."/>
        </authorList>
    </citation>
    <scope>NUCLEOTIDE SEQUENCE [LARGE SCALE GENOMIC DNA]</scope>
    <source>
        <strain evidence="2 3">JCM 30026</strain>
    </source>
</reference>
<keyword evidence="3" id="KW-1185">Reference proteome</keyword>
<keyword evidence="1" id="KW-0732">Signal</keyword>
<proteinExistence type="predicted"/>
<gene>
    <name evidence="2" type="ORF">ICL07_20295</name>
</gene>
<evidence type="ECO:0000313" key="3">
    <source>
        <dbReference type="Proteomes" id="UP000659124"/>
    </source>
</evidence>
<sequence>MKRSLCCLFCLFFLVPASGFAQSLIDTTKDSTPLSDSAFARMMKRMYSYTIQGSEAPTSGFKIQFAEPAATLTGTIISNDYLIITGELTGGSKNNLSEVFSGHKLSGYFKTAIGVNLLKRSFSGSYKLKNPDLFAPTKYLIKQNYRLIGLKGDTLKALKKVFSAAYSKQTAPDTLWCYVGKYLSLPVDSLNEIKIEGNKRDSLNWFTGALNDSNRIKTIDLEAMLADYKRLDEEVMPDVAKDYEIDLFRDIWARRKIWWFNISPFISNSAFSMYNVMKGQLGDTTSLSYGITLSVNLFVKKKGSARFRYWKGGVEFKRVNNLDELQKSEFREAPVGKDANGTEELKNSSPVSAYKGALVHGFGWAVFGEGYWAWAKTSFVPGIYVKPQFSHSDTWLNTSRLSLDLGLLWNVKNSGDEDSKNLLSIVPYVSWSNFLTDYKDATKAERNTLSDLFSINIKFGIPINIGK</sequence>